<dbReference type="EMBL" id="GBRH01256606">
    <property type="protein sequence ID" value="JAD41289.1"/>
    <property type="molecule type" value="Transcribed_RNA"/>
</dbReference>
<dbReference type="AlphaFoldDB" id="A0A0A8ZPC8"/>
<proteinExistence type="predicted"/>
<reference evidence="1" key="1">
    <citation type="submission" date="2014-09" db="EMBL/GenBank/DDBJ databases">
        <authorList>
            <person name="Magalhaes I.L.F."/>
            <person name="Oliveira U."/>
            <person name="Santos F.R."/>
            <person name="Vidigal T.H.D.A."/>
            <person name="Brescovit A.D."/>
            <person name="Santos A.J."/>
        </authorList>
    </citation>
    <scope>NUCLEOTIDE SEQUENCE</scope>
    <source>
        <tissue evidence="1">Shoot tissue taken approximately 20 cm above the soil surface</tissue>
    </source>
</reference>
<organism evidence="1">
    <name type="scientific">Arundo donax</name>
    <name type="common">Giant reed</name>
    <name type="synonym">Donax arundinaceus</name>
    <dbReference type="NCBI Taxonomy" id="35708"/>
    <lineage>
        <taxon>Eukaryota</taxon>
        <taxon>Viridiplantae</taxon>
        <taxon>Streptophyta</taxon>
        <taxon>Embryophyta</taxon>
        <taxon>Tracheophyta</taxon>
        <taxon>Spermatophyta</taxon>
        <taxon>Magnoliopsida</taxon>
        <taxon>Liliopsida</taxon>
        <taxon>Poales</taxon>
        <taxon>Poaceae</taxon>
        <taxon>PACMAD clade</taxon>
        <taxon>Arundinoideae</taxon>
        <taxon>Arundineae</taxon>
        <taxon>Arundo</taxon>
    </lineage>
</organism>
<accession>A0A0A8ZPC8</accession>
<evidence type="ECO:0000313" key="1">
    <source>
        <dbReference type="EMBL" id="JAD41289.1"/>
    </source>
</evidence>
<sequence length="48" mass="5429">MSLASSPQYLVLRLSLGSMTDKRWLHQANSICFSPIKKNLHSISLTRV</sequence>
<reference evidence="1" key="2">
    <citation type="journal article" date="2015" name="Data Brief">
        <title>Shoot transcriptome of the giant reed, Arundo donax.</title>
        <authorList>
            <person name="Barrero R.A."/>
            <person name="Guerrero F.D."/>
            <person name="Moolhuijzen P."/>
            <person name="Goolsby J.A."/>
            <person name="Tidwell J."/>
            <person name="Bellgard S.E."/>
            <person name="Bellgard M.I."/>
        </authorList>
    </citation>
    <scope>NUCLEOTIDE SEQUENCE</scope>
    <source>
        <tissue evidence="1">Shoot tissue taken approximately 20 cm above the soil surface</tissue>
    </source>
</reference>
<protein>
    <submittedName>
        <fullName evidence="1">Uncharacterized protein</fullName>
    </submittedName>
</protein>
<name>A0A0A8ZPC8_ARUDO</name>